<dbReference type="RefSeq" id="WP_218028675.1">
    <property type="nucleotide sequence ID" value="NZ_BJNV01000019.1"/>
</dbReference>
<evidence type="ECO:0008006" key="3">
    <source>
        <dbReference type="Google" id="ProtNLM"/>
    </source>
</evidence>
<evidence type="ECO:0000313" key="2">
    <source>
        <dbReference type="Proteomes" id="UP000318422"/>
    </source>
</evidence>
<reference evidence="1 2" key="1">
    <citation type="submission" date="2019-06" db="EMBL/GenBank/DDBJ databases">
        <title>Whole genome shotgun sequence of Zoogloea ramigera NBRC 15342.</title>
        <authorList>
            <person name="Hosoyama A."/>
            <person name="Uohara A."/>
            <person name="Ohji S."/>
            <person name="Ichikawa N."/>
        </authorList>
    </citation>
    <scope>NUCLEOTIDE SEQUENCE [LARGE SCALE GENOMIC DNA]</scope>
    <source>
        <strain evidence="1 2">NBRC 15342</strain>
    </source>
</reference>
<dbReference type="InterPro" id="IPR021857">
    <property type="entry name" value="DUF3467"/>
</dbReference>
<protein>
    <recommendedName>
        <fullName evidence="3">DUF3467 domain-containing protein</fullName>
    </recommendedName>
</protein>
<gene>
    <name evidence="1" type="ORF">ZRA01_14510</name>
</gene>
<dbReference type="Proteomes" id="UP000318422">
    <property type="component" value="Unassembled WGS sequence"/>
</dbReference>
<dbReference type="EMBL" id="BJNV01000019">
    <property type="protein sequence ID" value="GEC95378.1"/>
    <property type="molecule type" value="Genomic_DNA"/>
</dbReference>
<organism evidence="1 2">
    <name type="scientific">Zoogloea ramigera</name>
    <dbReference type="NCBI Taxonomy" id="350"/>
    <lineage>
        <taxon>Bacteria</taxon>
        <taxon>Pseudomonadati</taxon>
        <taxon>Pseudomonadota</taxon>
        <taxon>Betaproteobacteria</taxon>
        <taxon>Rhodocyclales</taxon>
        <taxon>Zoogloeaceae</taxon>
        <taxon>Zoogloea</taxon>
    </lineage>
</organism>
<accession>A0A4Y4CR32</accession>
<dbReference type="Pfam" id="PF11950">
    <property type="entry name" value="DUF3467"/>
    <property type="match status" value="1"/>
</dbReference>
<comment type="caution">
    <text evidence="1">The sequence shown here is derived from an EMBL/GenBank/DDBJ whole genome shotgun (WGS) entry which is preliminary data.</text>
</comment>
<keyword evidence="2" id="KW-1185">Reference proteome</keyword>
<name>A0A4Y4CR32_ZOORA</name>
<evidence type="ECO:0000313" key="1">
    <source>
        <dbReference type="EMBL" id="GEC95378.1"/>
    </source>
</evidence>
<dbReference type="AlphaFoldDB" id="A0A4Y4CR32"/>
<proteinExistence type="predicted"/>
<sequence>MSDQATVQNMQQPQEAPTLVWDDSAMQTQYANVCNVMGTREEMALLFGTHQTWQQDAKEVRVALSNRIVMNPYAAKRLHALLEIALKEYEGRYGELKL</sequence>